<evidence type="ECO:0000256" key="4">
    <source>
        <dbReference type="ARBA" id="ARBA00022475"/>
    </source>
</evidence>
<feature type="transmembrane region" description="Helical" evidence="8">
    <location>
        <begin position="12"/>
        <end position="33"/>
    </location>
</feature>
<dbReference type="NCBIfam" id="TIGR00688">
    <property type="entry name" value="rarD"/>
    <property type="match status" value="1"/>
</dbReference>
<organism evidence="10">
    <name type="scientific">marine metagenome</name>
    <dbReference type="NCBI Taxonomy" id="408172"/>
    <lineage>
        <taxon>unclassified sequences</taxon>
        <taxon>metagenomes</taxon>
        <taxon>ecological metagenomes</taxon>
    </lineage>
</organism>
<feature type="transmembrane region" description="Helical" evidence="8">
    <location>
        <begin position="45"/>
        <end position="66"/>
    </location>
</feature>
<keyword evidence="3" id="KW-0813">Transport</keyword>
<feature type="transmembrane region" description="Helical" evidence="8">
    <location>
        <begin position="78"/>
        <end position="98"/>
    </location>
</feature>
<dbReference type="InterPro" id="IPR000620">
    <property type="entry name" value="EamA_dom"/>
</dbReference>
<accession>A0A381ZWP4</accession>
<dbReference type="InterPro" id="IPR004626">
    <property type="entry name" value="RarD"/>
</dbReference>
<evidence type="ECO:0000313" key="10">
    <source>
        <dbReference type="EMBL" id="SVA93696.1"/>
    </source>
</evidence>
<dbReference type="GO" id="GO:0005886">
    <property type="term" value="C:plasma membrane"/>
    <property type="evidence" value="ECO:0007669"/>
    <property type="project" value="UniProtKB-SubCell"/>
</dbReference>
<name>A0A381ZWP4_9ZZZZ</name>
<evidence type="ECO:0000256" key="5">
    <source>
        <dbReference type="ARBA" id="ARBA00022692"/>
    </source>
</evidence>
<evidence type="ECO:0000256" key="7">
    <source>
        <dbReference type="ARBA" id="ARBA00023136"/>
    </source>
</evidence>
<sequence length="176" mass="20139">MSNFIKSQHTEAQIGVGYALLAFSAWGFLPIYWKLLDTVPSLEILAHRMVWSVLFLVGLLAVQKRLGEFRDLLKTPKYIWMLLGTAVLLGVNWFVYIYGVNTNQIVETSLGYFINPLFNVLLGAIFLKERLNYWQSLALGMAALGVLNFLWDFDSLPWIALSLAFTFSFYGLLRKM</sequence>
<evidence type="ECO:0000256" key="1">
    <source>
        <dbReference type="ARBA" id="ARBA00004651"/>
    </source>
</evidence>
<keyword evidence="7 8" id="KW-0472">Membrane</keyword>
<feature type="transmembrane region" description="Helical" evidence="8">
    <location>
        <begin position="134"/>
        <end position="151"/>
    </location>
</feature>
<dbReference type="SUPFAM" id="SSF103481">
    <property type="entry name" value="Multidrug resistance efflux transporter EmrE"/>
    <property type="match status" value="1"/>
</dbReference>
<comment type="similarity">
    <text evidence="2">Belongs to the EamA transporter family.</text>
</comment>
<reference evidence="10" key="1">
    <citation type="submission" date="2018-05" db="EMBL/GenBank/DDBJ databases">
        <authorList>
            <person name="Lanie J.A."/>
            <person name="Ng W.-L."/>
            <person name="Kazmierczak K.M."/>
            <person name="Andrzejewski T.M."/>
            <person name="Davidsen T.M."/>
            <person name="Wayne K.J."/>
            <person name="Tettelin H."/>
            <person name="Glass J.I."/>
            <person name="Rusch D."/>
            <person name="Podicherti R."/>
            <person name="Tsui H.-C.T."/>
            <person name="Winkler M.E."/>
        </authorList>
    </citation>
    <scope>NUCLEOTIDE SEQUENCE</scope>
</reference>
<dbReference type="PANTHER" id="PTHR22911">
    <property type="entry name" value="ACYL-MALONYL CONDENSING ENZYME-RELATED"/>
    <property type="match status" value="1"/>
</dbReference>
<protein>
    <recommendedName>
        <fullName evidence="9">EamA domain-containing protein</fullName>
    </recommendedName>
</protein>
<evidence type="ECO:0000256" key="3">
    <source>
        <dbReference type="ARBA" id="ARBA00022448"/>
    </source>
</evidence>
<gene>
    <name evidence="10" type="ORF">METZ01_LOCUS146550</name>
</gene>
<feature type="transmembrane region" description="Helical" evidence="8">
    <location>
        <begin position="157"/>
        <end position="173"/>
    </location>
</feature>
<feature type="non-terminal residue" evidence="10">
    <location>
        <position position="176"/>
    </location>
</feature>
<dbReference type="InterPro" id="IPR037185">
    <property type="entry name" value="EmrE-like"/>
</dbReference>
<proteinExistence type="inferred from homology"/>
<dbReference type="Pfam" id="PF00892">
    <property type="entry name" value="EamA"/>
    <property type="match status" value="1"/>
</dbReference>
<keyword evidence="5 8" id="KW-0812">Transmembrane</keyword>
<comment type="subcellular location">
    <subcellularLocation>
        <location evidence="1">Cell membrane</location>
        <topology evidence="1">Multi-pass membrane protein</topology>
    </subcellularLocation>
</comment>
<keyword evidence="4" id="KW-1003">Cell membrane</keyword>
<evidence type="ECO:0000256" key="2">
    <source>
        <dbReference type="ARBA" id="ARBA00007362"/>
    </source>
</evidence>
<evidence type="ECO:0000256" key="8">
    <source>
        <dbReference type="SAM" id="Phobius"/>
    </source>
</evidence>
<dbReference type="EMBL" id="UINC01022967">
    <property type="protein sequence ID" value="SVA93696.1"/>
    <property type="molecule type" value="Genomic_DNA"/>
</dbReference>
<feature type="domain" description="EamA" evidence="9">
    <location>
        <begin position="14"/>
        <end position="147"/>
    </location>
</feature>
<evidence type="ECO:0000259" key="9">
    <source>
        <dbReference type="Pfam" id="PF00892"/>
    </source>
</evidence>
<keyword evidence="6 8" id="KW-1133">Transmembrane helix</keyword>
<feature type="transmembrane region" description="Helical" evidence="8">
    <location>
        <begin position="110"/>
        <end position="127"/>
    </location>
</feature>
<evidence type="ECO:0000256" key="6">
    <source>
        <dbReference type="ARBA" id="ARBA00022989"/>
    </source>
</evidence>
<dbReference type="PANTHER" id="PTHR22911:SF137">
    <property type="entry name" value="SOLUTE CARRIER FAMILY 35 MEMBER G2-RELATED"/>
    <property type="match status" value="1"/>
</dbReference>
<dbReference type="AlphaFoldDB" id="A0A381ZWP4"/>